<keyword evidence="8" id="KW-0902">Two-component regulatory system</keyword>
<keyword evidence="4" id="KW-0808">Transferase</keyword>
<evidence type="ECO:0000256" key="3">
    <source>
        <dbReference type="ARBA" id="ARBA00022553"/>
    </source>
</evidence>
<keyword evidence="6 12" id="KW-0418">Kinase</keyword>
<protein>
    <recommendedName>
        <fullName evidence="2">histidine kinase</fullName>
        <ecNumber evidence="2">2.7.13.3</ecNumber>
    </recommendedName>
</protein>
<name>A0A7X0SLB8_9BACL</name>
<feature type="coiled-coil region" evidence="9">
    <location>
        <begin position="131"/>
        <end position="165"/>
    </location>
</feature>
<keyword evidence="9" id="KW-0175">Coiled coil</keyword>
<evidence type="ECO:0000256" key="6">
    <source>
        <dbReference type="ARBA" id="ARBA00022777"/>
    </source>
</evidence>
<comment type="catalytic activity">
    <reaction evidence="1">
        <text>ATP + protein L-histidine = ADP + protein N-phospho-L-histidine.</text>
        <dbReference type="EC" id="2.7.13.3"/>
    </reaction>
</comment>
<keyword evidence="10" id="KW-0812">Transmembrane</keyword>
<sequence length="376" mass="41439">MDIWTLGNKASLLFYLIAASYFMNAKATPWDVLAYLVYLCLNVAIPIFKGKRPRLALMAVSAAFVVYCGEQLSPLFYLLLPVQLCESFRLAGFKRGWELLPMLLPLAVVPRGFVPVYGLAALFSFLLHAGLREQGGKAERLENELEKSREELQRLARSLNENEEYIRQSEYTIKLEERNRLSQRIHDEIGHSMAGALIQMEAARTLLGLKPDKAAELLGNAISISQDGLERIRLTLKDMKPKAEELGIHRLRLLADELSARHGGSVTATVTHAGDLDVITPIQWRIIQENATEAVTNSLKYSKATAIDIEVRVLNRFIKSVVADNGRGAPKIVKGLGIIGMEERSASAGGTVIADGTNGFSITTLLPRSDGTPEPS</sequence>
<dbReference type="PANTHER" id="PTHR24421">
    <property type="entry name" value="NITRATE/NITRITE SENSOR PROTEIN NARX-RELATED"/>
    <property type="match status" value="1"/>
</dbReference>
<feature type="transmembrane region" description="Helical" evidence="10">
    <location>
        <begin position="99"/>
        <end position="127"/>
    </location>
</feature>
<dbReference type="AlphaFoldDB" id="A0A7X0SLB8"/>
<evidence type="ECO:0000256" key="7">
    <source>
        <dbReference type="ARBA" id="ARBA00022840"/>
    </source>
</evidence>
<dbReference type="Pfam" id="PF07730">
    <property type="entry name" value="HisKA_3"/>
    <property type="match status" value="1"/>
</dbReference>
<dbReference type="GO" id="GO:0046983">
    <property type="term" value="F:protein dimerization activity"/>
    <property type="evidence" value="ECO:0007669"/>
    <property type="project" value="InterPro"/>
</dbReference>
<proteinExistence type="predicted"/>
<evidence type="ECO:0000256" key="9">
    <source>
        <dbReference type="SAM" id="Coils"/>
    </source>
</evidence>
<evidence type="ECO:0000313" key="12">
    <source>
        <dbReference type="EMBL" id="MBB6730815.1"/>
    </source>
</evidence>
<dbReference type="Gene3D" id="3.30.565.10">
    <property type="entry name" value="Histidine kinase-like ATPase, C-terminal domain"/>
    <property type="match status" value="1"/>
</dbReference>
<gene>
    <name evidence="12" type="ORF">H7C18_07840</name>
</gene>
<feature type="domain" description="Signal transduction histidine kinase subgroup 3 dimerisation and phosphoacceptor" evidence="11">
    <location>
        <begin position="177"/>
        <end position="243"/>
    </location>
</feature>
<evidence type="ECO:0000256" key="5">
    <source>
        <dbReference type="ARBA" id="ARBA00022741"/>
    </source>
</evidence>
<dbReference type="SUPFAM" id="SSF55874">
    <property type="entry name" value="ATPase domain of HSP90 chaperone/DNA topoisomerase II/histidine kinase"/>
    <property type="match status" value="1"/>
</dbReference>
<keyword evidence="7" id="KW-0067">ATP-binding</keyword>
<dbReference type="InterPro" id="IPR050482">
    <property type="entry name" value="Sensor_HK_TwoCompSys"/>
</dbReference>
<dbReference type="PANTHER" id="PTHR24421:SF10">
    <property type="entry name" value="NITRATE_NITRITE SENSOR PROTEIN NARQ"/>
    <property type="match status" value="1"/>
</dbReference>
<evidence type="ECO:0000256" key="10">
    <source>
        <dbReference type="SAM" id="Phobius"/>
    </source>
</evidence>
<dbReference type="Gene3D" id="1.20.5.1930">
    <property type="match status" value="1"/>
</dbReference>
<feature type="transmembrane region" description="Helical" evidence="10">
    <location>
        <begin position="32"/>
        <end position="48"/>
    </location>
</feature>
<evidence type="ECO:0000259" key="11">
    <source>
        <dbReference type="Pfam" id="PF07730"/>
    </source>
</evidence>
<dbReference type="CDD" id="cd16917">
    <property type="entry name" value="HATPase_UhpB-NarQ-NarX-like"/>
    <property type="match status" value="1"/>
</dbReference>
<accession>A0A7X0SLB8</accession>
<dbReference type="EC" id="2.7.13.3" evidence="2"/>
<feature type="transmembrane region" description="Helical" evidence="10">
    <location>
        <begin position="55"/>
        <end position="79"/>
    </location>
</feature>
<keyword evidence="3" id="KW-0597">Phosphoprotein</keyword>
<dbReference type="GO" id="GO:0005524">
    <property type="term" value="F:ATP binding"/>
    <property type="evidence" value="ECO:0007669"/>
    <property type="project" value="UniProtKB-KW"/>
</dbReference>
<keyword evidence="10" id="KW-0472">Membrane</keyword>
<dbReference type="InterPro" id="IPR011712">
    <property type="entry name" value="Sig_transdc_His_kin_sub3_dim/P"/>
</dbReference>
<keyword evidence="13" id="KW-1185">Reference proteome</keyword>
<keyword evidence="10" id="KW-1133">Transmembrane helix</keyword>
<dbReference type="EMBL" id="JACJVO010000009">
    <property type="protein sequence ID" value="MBB6730815.1"/>
    <property type="molecule type" value="Genomic_DNA"/>
</dbReference>
<keyword evidence="5" id="KW-0547">Nucleotide-binding</keyword>
<evidence type="ECO:0000256" key="8">
    <source>
        <dbReference type="ARBA" id="ARBA00023012"/>
    </source>
</evidence>
<dbReference type="GO" id="GO:0016020">
    <property type="term" value="C:membrane"/>
    <property type="evidence" value="ECO:0007669"/>
    <property type="project" value="InterPro"/>
</dbReference>
<organism evidence="12 13">
    <name type="scientific">Cohnella zeiphila</name>
    <dbReference type="NCBI Taxonomy" id="2761120"/>
    <lineage>
        <taxon>Bacteria</taxon>
        <taxon>Bacillati</taxon>
        <taxon>Bacillota</taxon>
        <taxon>Bacilli</taxon>
        <taxon>Bacillales</taxon>
        <taxon>Paenibacillaceae</taxon>
        <taxon>Cohnella</taxon>
    </lineage>
</organism>
<dbReference type="InterPro" id="IPR036890">
    <property type="entry name" value="HATPase_C_sf"/>
</dbReference>
<evidence type="ECO:0000256" key="1">
    <source>
        <dbReference type="ARBA" id="ARBA00000085"/>
    </source>
</evidence>
<dbReference type="Proteomes" id="UP000564644">
    <property type="component" value="Unassembled WGS sequence"/>
</dbReference>
<evidence type="ECO:0000256" key="4">
    <source>
        <dbReference type="ARBA" id="ARBA00022679"/>
    </source>
</evidence>
<comment type="caution">
    <text evidence="12">The sequence shown here is derived from an EMBL/GenBank/DDBJ whole genome shotgun (WGS) entry which is preliminary data.</text>
</comment>
<dbReference type="GO" id="GO:0000155">
    <property type="term" value="F:phosphorelay sensor kinase activity"/>
    <property type="evidence" value="ECO:0007669"/>
    <property type="project" value="InterPro"/>
</dbReference>
<evidence type="ECO:0000313" key="13">
    <source>
        <dbReference type="Proteomes" id="UP000564644"/>
    </source>
</evidence>
<reference evidence="12 13" key="1">
    <citation type="submission" date="2020-08" db="EMBL/GenBank/DDBJ databases">
        <title>Cohnella phylogeny.</title>
        <authorList>
            <person name="Dunlap C."/>
        </authorList>
    </citation>
    <scope>NUCLEOTIDE SEQUENCE [LARGE SCALE GENOMIC DNA]</scope>
    <source>
        <strain evidence="12 13">CBP 2801</strain>
    </source>
</reference>
<evidence type="ECO:0000256" key="2">
    <source>
        <dbReference type="ARBA" id="ARBA00012438"/>
    </source>
</evidence>